<dbReference type="InterPro" id="IPR011051">
    <property type="entry name" value="RmlC_Cupin_sf"/>
</dbReference>
<evidence type="ECO:0000313" key="3">
    <source>
        <dbReference type="EMBL" id="GHH77697.1"/>
    </source>
</evidence>
<dbReference type="Gene3D" id="1.10.260.40">
    <property type="entry name" value="lambda repressor-like DNA-binding domains"/>
    <property type="match status" value="1"/>
</dbReference>
<dbReference type="SUPFAM" id="SSF51182">
    <property type="entry name" value="RmlC-like cupins"/>
    <property type="match status" value="1"/>
</dbReference>
<dbReference type="PANTHER" id="PTHR46797:SF1">
    <property type="entry name" value="METHYLPHOSPHONATE SYNTHASE"/>
    <property type="match status" value="1"/>
</dbReference>
<sequence>MLVDMGDTDGTEKKDRLAAVGPRLRDLRRRHGLTLAVLAEQTGINASTLSRLEGGTRRPTLDMLLPLAEAYAVPLDELVGAPRTGDPRIHLRPVTRNGMTFVPLSRPGGVQAHKLLIPPRPGTEPRPATHEGFEWVYVLAGRLRLLLGDERVILKPGEAAEFDTRVPHWLGPDDDRTVELLVLFGAQGERAHLRARTT</sequence>
<dbReference type="GO" id="GO:0003700">
    <property type="term" value="F:DNA-binding transcription factor activity"/>
    <property type="evidence" value="ECO:0007669"/>
    <property type="project" value="TreeGrafter"/>
</dbReference>
<dbReference type="InterPro" id="IPR050807">
    <property type="entry name" value="TransReg_Diox_bact_type"/>
</dbReference>
<dbReference type="Pfam" id="PF07883">
    <property type="entry name" value="Cupin_2"/>
    <property type="match status" value="1"/>
</dbReference>
<dbReference type="PANTHER" id="PTHR46797">
    <property type="entry name" value="HTH-TYPE TRANSCRIPTIONAL REGULATOR"/>
    <property type="match status" value="1"/>
</dbReference>
<feature type="domain" description="HTH cro/C1-type" evidence="2">
    <location>
        <begin position="24"/>
        <end position="78"/>
    </location>
</feature>
<comment type="caution">
    <text evidence="3">The sequence shown here is derived from an EMBL/GenBank/DDBJ whole genome shotgun (WGS) entry which is preliminary data.</text>
</comment>
<dbReference type="Gene3D" id="2.60.120.10">
    <property type="entry name" value="Jelly Rolls"/>
    <property type="match status" value="1"/>
</dbReference>
<dbReference type="PROSITE" id="PS50943">
    <property type="entry name" value="HTH_CROC1"/>
    <property type="match status" value="1"/>
</dbReference>
<dbReference type="InterPro" id="IPR001387">
    <property type="entry name" value="Cro/C1-type_HTH"/>
</dbReference>
<proteinExistence type="predicted"/>
<dbReference type="GO" id="GO:0003677">
    <property type="term" value="F:DNA binding"/>
    <property type="evidence" value="ECO:0007669"/>
    <property type="project" value="UniProtKB-KW"/>
</dbReference>
<reference evidence="3" key="1">
    <citation type="journal article" date="2014" name="Int. J. Syst. Evol. Microbiol.">
        <title>Complete genome sequence of Corynebacterium casei LMG S-19264T (=DSM 44701T), isolated from a smear-ripened cheese.</title>
        <authorList>
            <consortium name="US DOE Joint Genome Institute (JGI-PGF)"/>
            <person name="Walter F."/>
            <person name="Albersmeier A."/>
            <person name="Kalinowski J."/>
            <person name="Ruckert C."/>
        </authorList>
    </citation>
    <scope>NUCLEOTIDE SEQUENCE</scope>
    <source>
        <strain evidence="3">JCM 4646</strain>
    </source>
</reference>
<dbReference type="Pfam" id="PF13560">
    <property type="entry name" value="HTH_31"/>
    <property type="match status" value="1"/>
</dbReference>
<evidence type="ECO:0000313" key="4">
    <source>
        <dbReference type="Proteomes" id="UP000617734"/>
    </source>
</evidence>
<protein>
    <submittedName>
        <fullName evidence="3">DNA-binding protein</fullName>
    </submittedName>
</protein>
<keyword evidence="1 3" id="KW-0238">DNA-binding</keyword>
<evidence type="ECO:0000256" key="1">
    <source>
        <dbReference type="ARBA" id="ARBA00023125"/>
    </source>
</evidence>
<gene>
    <name evidence="3" type="ORF">GCM10018781_51660</name>
</gene>
<dbReference type="EMBL" id="BNBO01000034">
    <property type="protein sequence ID" value="GHH77697.1"/>
    <property type="molecule type" value="Genomic_DNA"/>
</dbReference>
<dbReference type="Proteomes" id="UP000617734">
    <property type="component" value="Unassembled WGS sequence"/>
</dbReference>
<reference evidence="3" key="2">
    <citation type="submission" date="2020-09" db="EMBL/GenBank/DDBJ databases">
        <authorList>
            <person name="Sun Q."/>
            <person name="Ohkuma M."/>
        </authorList>
    </citation>
    <scope>NUCLEOTIDE SEQUENCE</scope>
    <source>
        <strain evidence="3">JCM 4646</strain>
    </source>
</reference>
<keyword evidence="4" id="KW-1185">Reference proteome</keyword>
<name>A0A919KYV2_9ACTN</name>
<dbReference type="InterPro" id="IPR010982">
    <property type="entry name" value="Lambda_DNA-bd_dom_sf"/>
</dbReference>
<organism evidence="3 4">
    <name type="scientific">Kitasatospora indigofera</name>
    <dbReference type="NCBI Taxonomy" id="67307"/>
    <lineage>
        <taxon>Bacteria</taxon>
        <taxon>Bacillati</taxon>
        <taxon>Actinomycetota</taxon>
        <taxon>Actinomycetes</taxon>
        <taxon>Kitasatosporales</taxon>
        <taxon>Streptomycetaceae</taxon>
        <taxon>Kitasatospora</taxon>
    </lineage>
</organism>
<dbReference type="SMART" id="SM00530">
    <property type="entry name" value="HTH_XRE"/>
    <property type="match status" value="1"/>
</dbReference>
<evidence type="ECO:0000259" key="2">
    <source>
        <dbReference type="PROSITE" id="PS50943"/>
    </source>
</evidence>
<dbReference type="CDD" id="cd02209">
    <property type="entry name" value="cupin_XRE_C"/>
    <property type="match status" value="1"/>
</dbReference>
<dbReference type="CDD" id="cd00093">
    <property type="entry name" value="HTH_XRE"/>
    <property type="match status" value="1"/>
</dbReference>
<dbReference type="InterPro" id="IPR014710">
    <property type="entry name" value="RmlC-like_jellyroll"/>
</dbReference>
<dbReference type="GO" id="GO:0005829">
    <property type="term" value="C:cytosol"/>
    <property type="evidence" value="ECO:0007669"/>
    <property type="project" value="TreeGrafter"/>
</dbReference>
<dbReference type="SUPFAM" id="SSF47413">
    <property type="entry name" value="lambda repressor-like DNA-binding domains"/>
    <property type="match status" value="1"/>
</dbReference>
<dbReference type="InterPro" id="IPR013096">
    <property type="entry name" value="Cupin_2"/>
</dbReference>
<dbReference type="AlphaFoldDB" id="A0A919KYV2"/>
<accession>A0A919KYV2</accession>